<gene>
    <name evidence="2" type="ORF">GTC17260_21350</name>
</gene>
<dbReference type="SUPFAM" id="SSF53474">
    <property type="entry name" value="alpha/beta-Hydrolases"/>
    <property type="match status" value="1"/>
</dbReference>
<dbReference type="PANTHER" id="PTHR43358:SF4">
    <property type="entry name" value="ALPHA_BETA HYDROLASE FOLD-1 DOMAIN-CONTAINING PROTEIN"/>
    <property type="match status" value="1"/>
</dbReference>
<evidence type="ECO:0000313" key="2">
    <source>
        <dbReference type="EMBL" id="BFO79500.1"/>
    </source>
</evidence>
<dbReference type="AlphaFoldDB" id="A0AB33JLR0"/>
<dbReference type="InterPro" id="IPR001375">
    <property type="entry name" value="Peptidase_S9_cat"/>
</dbReference>
<feature type="domain" description="Peptidase S9 prolyl oligopeptidase catalytic" evidence="1">
    <location>
        <begin position="138"/>
        <end position="305"/>
    </location>
</feature>
<accession>A0AB33JLR0</accession>
<dbReference type="EMBL" id="AP035788">
    <property type="protein sequence ID" value="BFO79500.1"/>
    <property type="molecule type" value="Genomic_DNA"/>
</dbReference>
<dbReference type="GO" id="GO:0006508">
    <property type="term" value="P:proteolysis"/>
    <property type="evidence" value="ECO:0007669"/>
    <property type="project" value="InterPro"/>
</dbReference>
<name>A0AB33JLR0_9BACT</name>
<organism evidence="2">
    <name type="scientific">Prevotella sp. GTC17260</name>
    <dbReference type="NCBI Taxonomy" id="3236796"/>
    <lineage>
        <taxon>Bacteria</taxon>
        <taxon>Pseudomonadati</taxon>
        <taxon>Bacteroidota</taxon>
        <taxon>Bacteroidia</taxon>
        <taxon>Bacteroidales</taxon>
        <taxon>Prevotellaceae</taxon>
        <taxon>Prevotella</taxon>
    </lineage>
</organism>
<dbReference type="Pfam" id="PF00326">
    <property type="entry name" value="Peptidase_S9"/>
    <property type="match status" value="1"/>
</dbReference>
<dbReference type="InterPro" id="IPR052920">
    <property type="entry name" value="DNA-binding_regulatory"/>
</dbReference>
<dbReference type="GO" id="GO:0008236">
    <property type="term" value="F:serine-type peptidase activity"/>
    <property type="evidence" value="ECO:0007669"/>
    <property type="project" value="InterPro"/>
</dbReference>
<proteinExistence type="predicted"/>
<dbReference type="PANTHER" id="PTHR43358">
    <property type="entry name" value="ALPHA/BETA-HYDROLASE"/>
    <property type="match status" value="1"/>
</dbReference>
<evidence type="ECO:0000259" key="1">
    <source>
        <dbReference type="Pfam" id="PF00326"/>
    </source>
</evidence>
<keyword evidence="2" id="KW-0378">Hydrolase</keyword>
<dbReference type="InterPro" id="IPR029058">
    <property type="entry name" value="AB_hydrolase_fold"/>
</dbReference>
<dbReference type="Gene3D" id="3.40.50.1820">
    <property type="entry name" value="alpha/beta hydrolase"/>
    <property type="match status" value="1"/>
</dbReference>
<reference evidence="2" key="1">
    <citation type="submission" date="2024-07" db="EMBL/GenBank/DDBJ databases">
        <title>Complete genome sequence of Prevotella sp. YM-2024 GTC17260.</title>
        <authorList>
            <person name="Hayashi M."/>
            <person name="Muto Y."/>
            <person name="Tanaka K."/>
            <person name="Niwa H."/>
        </authorList>
    </citation>
    <scope>NUCLEOTIDE SEQUENCE</scope>
    <source>
        <strain evidence="2">GTC17260</strain>
    </source>
</reference>
<sequence length="318" mass="35977">MGLSVGIVLTIVFVASCYMLSFSLSPRADREAHVQTRLQELTVANPEIKPWIDSLQRIHALRDTIIYKENGERMHAYYVYAPKRTDRTALLVHGYKDSGMGMLHIAHIYAQMGYNVLLPDLYAHGQSDGDHIRMGWEDRKDVLRWSAVAHSLFGTTAQVIHGISMGAATVMMLSGDDTPDYIRCLVEDCGYTDVWDEFSGELRNQFDLPPFPLMYTTSALCKLRYGWSFAEASALKQVAQCHKPMLFIHGTADTYVPVRMVYPLYAAKPQPKQLALFPRAVHAMSYSTHRKAYIQTVKRFVEKYIDLMQSPGSIAVEA</sequence>
<protein>
    <submittedName>
        <fullName evidence="2">Alpha/beta hydrolase</fullName>
    </submittedName>
</protein>